<dbReference type="InterPro" id="IPR002822">
    <property type="entry name" value="Ni_insertion"/>
</dbReference>
<dbReference type="Proteomes" id="UP000319578">
    <property type="component" value="Unassembled WGS sequence"/>
</dbReference>
<dbReference type="PANTHER" id="PTHR36566:SF1">
    <property type="entry name" value="PYRIDINIUM-3,5-BISTHIOCARBOXYLIC ACID MONONUCLEOTIDE NICKEL INSERTION PROTEIN"/>
    <property type="match status" value="1"/>
</dbReference>
<evidence type="ECO:0000313" key="3">
    <source>
        <dbReference type="Proteomes" id="UP000319578"/>
    </source>
</evidence>
<dbReference type="Gene3D" id="3.10.20.300">
    <property type="entry name" value="mk0293 like domain"/>
    <property type="match status" value="1"/>
</dbReference>
<evidence type="ECO:0000256" key="1">
    <source>
        <dbReference type="ARBA" id="ARBA00022596"/>
    </source>
</evidence>
<dbReference type="Gene3D" id="3.30.70.1380">
    <property type="entry name" value="Transcriptional regulatory protein pf0864 domain like"/>
    <property type="match status" value="1"/>
</dbReference>
<organism evidence="2 3">
    <name type="scientific">Brevibacillus reuszeri</name>
    <dbReference type="NCBI Taxonomy" id="54915"/>
    <lineage>
        <taxon>Bacteria</taxon>
        <taxon>Bacillati</taxon>
        <taxon>Bacillota</taxon>
        <taxon>Bacilli</taxon>
        <taxon>Bacillales</taxon>
        <taxon>Paenibacillaceae</taxon>
        <taxon>Brevibacillus</taxon>
    </lineage>
</organism>
<gene>
    <name evidence="2" type="ORF">BRE01_50140</name>
</gene>
<proteinExistence type="predicted"/>
<keyword evidence="1" id="KW-0533">Nickel</keyword>
<dbReference type="Pfam" id="PF01969">
    <property type="entry name" value="Ni_insertion"/>
    <property type="match status" value="1"/>
</dbReference>
<sequence>MMKLVIRAEDSLTLQGLVEPLQQVLKHSASDTLFRQQDWNRLKQLAEPYRDYCEQEQWDLEERALASLLSVCPIHQKEWSLFVLPLPIPAALPLSILEVVTGLYVNEVESSTFAKPLDFSPLAMVWLREAGVMPIRAWSGKLHKVIHGERLAILELEDEKADRLIPRYYEQKNHESEHIDEGMLLLQVNLDDTSPEWLAYVMEQCLRAGANDVHFLPVTMKKSRPGTLLQVMCYQSQAEALKTILFTETTTFGIRSFPVACHRLARRFIHVQTEWGEVAVKLGYHQKNRVQIAPEYAVCAKLAEESNIPLKWVYQQAIRLAEQESDVNLL</sequence>
<evidence type="ECO:0008006" key="4">
    <source>
        <dbReference type="Google" id="ProtNLM"/>
    </source>
</evidence>
<keyword evidence="3" id="KW-1185">Reference proteome</keyword>
<evidence type="ECO:0000313" key="2">
    <source>
        <dbReference type="EMBL" id="GED71312.1"/>
    </source>
</evidence>
<reference evidence="2 3" key="1">
    <citation type="submission" date="2019-06" db="EMBL/GenBank/DDBJ databases">
        <title>Whole genome shotgun sequence of Brevibacillus reuszeri NBRC 15719.</title>
        <authorList>
            <person name="Hosoyama A."/>
            <person name="Uohara A."/>
            <person name="Ohji S."/>
            <person name="Ichikawa N."/>
        </authorList>
    </citation>
    <scope>NUCLEOTIDE SEQUENCE [LARGE SCALE GENOMIC DNA]</scope>
    <source>
        <strain evidence="2 3">NBRC 15719</strain>
    </source>
</reference>
<name>A0ABQ0TTT5_9BACL</name>
<accession>A0ABQ0TTT5</accession>
<dbReference type="PANTHER" id="PTHR36566">
    <property type="entry name" value="NICKEL INSERTION PROTEIN-RELATED"/>
    <property type="match status" value="1"/>
</dbReference>
<dbReference type="EMBL" id="BJON01000020">
    <property type="protein sequence ID" value="GED71312.1"/>
    <property type="molecule type" value="Genomic_DNA"/>
</dbReference>
<dbReference type="RefSeq" id="WP_236700123.1">
    <property type="nucleotide sequence ID" value="NZ_BJON01000020.1"/>
</dbReference>
<comment type="caution">
    <text evidence="2">The sequence shown here is derived from an EMBL/GenBank/DDBJ whole genome shotgun (WGS) entry which is preliminary data.</text>
</comment>
<protein>
    <recommendedName>
        <fullName evidence="4">LarC family nickel insertion protein</fullName>
    </recommendedName>
</protein>